<dbReference type="InterPro" id="IPR006148">
    <property type="entry name" value="Glc/Gal-6P_isomerase"/>
</dbReference>
<name>A0ABY4J965_9BACT</name>
<dbReference type="SUPFAM" id="SSF102588">
    <property type="entry name" value="LmbE-like"/>
    <property type="match status" value="1"/>
</dbReference>
<dbReference type="Gene3D" id="3.40.50.10320">
    <property type="entry name" value="LmbE-like"/>
    <property type="match status" value="1"/>
</dbReference>
<dbReference type="PANTHER" id="PTHR42892:SF1">
    <property type="entry name" value="GLUCOSAMINE-6-PHOSPHATE ISOMERASE"/>
    <property type="match status" value="1"/>
</dbReference>
<proteinExistence type="predicted"/>
<dbReference type="InterPro" id="IPR037171">
    <property type="entry name" value="NagB/RpiA_transferase-like"/>
</dbReference>
<dbReference type="CDD" id="cd01399">
    <property type="entry name" value="GlcN6P_deaminase"/>
    <property type="match status" value="1"/>
</dbReference>
<dbReference type="NCBIfam" id="NF002557">
    <property type="entry name" value="PRK02122.1"/>
    <property type="match status" value="1"/>
</dbReference>
<dbReference type="InterPro" id="IPR052960">
    <property type="entry name" value="GlcN6P_deaminase-like"/>
</dbReference>
<reference evidence="3 4" key="1">
    <citation type="submission" date="2022-04" db="EMBL/GenBank/DDBJ databases">
        <title>Hymenobacter sp. isolated from the air.</title>
        <authorList>
            <person name="Won M."/>
            <person name="Lee C.-M."/>
            <person name="Woen H.-Y."/>
            <person name="Kwon S.-W."/>
        </authorList>
    </citation>
    <scope>NUCLEOTIDE SEQUENCE [LARGE SCALE GENOMIC DNA]</scope>
    <source>
        <strain evidence="4">5516 S-25</strain>
    </source>
</reference>
<evidence type="ECO:0000259" key="2">
    <source>
        <dbReference type="Pfam" id="PF01182"/>
    </source>
</evidence>
<evidence type="ECO:0000256" key="1">
    <source>
        <dbReference type="NCBIfam" id="TIGR00502"/>
    </source>
</evidence>
<dbReference type="EC" id="3.5.99.6" evidence="1"/>
<accession>A0ABY4J965</accession>
<sequence length="652" mass="73944">MDTAAQLRAERLPTTIYADSEQASVAVAQQIAALVRQRAAEGRMCVLGLATGSTPTRLYEELVRLHQQEGLSFRNVISFNLDEYYPMAPDSLQSYVRFMREYLFDHLDIQPENIHIPDGTVPQEQVAEFCRRYEEQIRAAGGIDLQVLGIGRTGHIGFNEPGSGATSRTRLITLDHITRTDAASDFYGEENVPRRAITMGVGTILEARHIVLLAWGEGKAAVVKRMVEGDPTDSVPATYLQQHPHVQVVLDEAASAELTRVKTPWLVGSALNWQDAATVRKAVTWLARTLQKPILKLTDEEYNENGLSTLLAESGLAYDINIRVFRQLQRTITGWPGGKPNADDTDRPERATPFPKRVLIFSPHPDDDVISMGGTLLRLVDQGHEVHVAYQTSGNIAVFDDEAIRFAEFVADYDEAFRLDEQPAETLYRRVADFLHQKHPGQVDSEEVQRIKGLIRRGEAKSACRYAGVPAQNAHFLDLPFYETGRVRKKPIGEEDIRLTIDLLQRLQPQQIYAAGDLSDPHGTHRVCLAAIFEAIRRLQAAETVWLSDCRVWLYRGAWQEWDIDQIEMAVPLSPQELTRKRRAIFKHQSQKDRPLFPGADQREFWQRAEERNRTTARLYDQLGLPEYEAIEAFVRWKFELVPHQEPEKGNK</sequence>
<dbReference type="InterPro" id="IPR024078">
    <property type="entry name" value="LmbE-like_dom_sf"/>
</dbReference>
<feature type="domain" description="Glucosamine/galactosamine-6-phosphate isomerase" evidence="2">
    <location>
        <begin position="19"/>
        <end position="242"/>
    </location>
</feature>
<organism evidence="3 4">
    <name type="scientific">Hymenobacter sublimis</name>
    <dbReference type="NCBI Taxonomy" id="2933777"/>
    <lineage>
        <taxon>Bacteria</taxon>
        <taxon>Pseudomonadati</taxon>
        <taxon>Bacteroidota</taxon>
        <taxon>Cytophagia</taxon>
        <taxon>Cytophagales</taxon>
        <taxon>Hymenobacteraceae</taxon>
        <taxon>Hymenobacter</taxon>
    </lineage>
</organism>
<dbReference type="EMBL" id="CP095848">
    <property type="protein sequence ID" value="UPL49140.1"/>
    <property type="molecule type" value="Genomic_DNA"/>
</dbReference>
<evidence type="ECO:0000313" key="3">
    <source>
        <dbReference type="EMBL" id="UPL49140.1"/>
    </source>
</evidence>
<dbReference type="NCBIfam" id="TIGR00502">
    <property type="entry name" value="nagB"/>
    <property type="match status" value="1"/>
</dbReference>
<dbReference type="Proteomes" id="UP000829647">
    <property type="component" value="Chromosome"/>
</dbReference>
<gene>
    <name evidence="3" type="primary">nagB</name>
    <name evidence="3" type="ORF">MWH26_18370</name>
</gene>
<dbReference type="InterPro" id="IPR003737">
    <property type="entry name" value="GlcNAc_PI_deacetylase-related"/>
</dbReference>
<dbReference type="PANTHER" id="PTHR42892">
    <property type="entry name" value="GLUCOSAMINE-6-PHOSPHATE DEAMINASE-LIKE PROTEIN BT_0258-RELATED"/>
    <property type="match status" value="1"/>
</dbReference>
<dbReference type="InterPro" id="IPR004547">
    <property type="entry name" value="Glucosamine6P_isomerase"/>
</dbReference>
<dbReference type="GO" id="GO:0004342">
    <property type="term" value="F:glucosamine-6-phosphate deaminase activity"/>
    <property type="evidence" value="ECO:0007669"/>
    <property type="project" value="UniProtKB-EC"/>
</dbReference>
<evidence type="ECO:0000313" key="4">
    <source>
        <dbReference type="Proteomes" id="UP000829647"/>
    </source>
</evidence>
<keyword evidence="3" id="KW-0378">Hydrolase</keyword>
<dbReference type="Pfam" id="PF02585">
    <property type="entry name" value="PIG-L"/>
    <property type="match status" value="1"/>
</dbReference>
<dbReference type="RefSeq" id="WP_247975412.1">
    <property type="nucleotide sequence ID" value="NZ_CP095848.1"/>
</dbReference>
<dbReference type="Gene3D" id="3.40.50.1360">
    <property type="match status" value="1"/>
</dbReference>
<dbReference type="SUPFAM" id="SSF100950">
    <property type="entry name" value="NagB/RpiA/CoA transferase-like"/>
    <property type="match status" value="1"/>
</dbReference>
<keyword evidence="4" id="KW-1185">Reference proteome</keyword>
<protein>
    <recommendedName>
        <fullName evidence="1">Glucosamine-6-phosphate deaminase</fullName>
        <ecNumber evidence="1">3.5.99.6</ecNumber>
    </recommendedName>
</protein>
<dbReference type="Pfam" id="PF01182">
    <property type="entry name" value="Glucosamine_iso"/>
    <property type="match status" value="1"/>
</dbReference>